<protein>
    <submittedName>
        <fullName evidence="2">Uncharacterized protein</fullName>
    </submittedName>
</protein>
<organism evidence="2 3">
    <name type="scientific">Elysia crispata</name>
    <name type="common">lettuce slug</name>
    <dbReference type="NCBI Taxonomy" id="231223"/>
    <lineage>
        <taxon>Eukaryota</taxon>
        <taxon>Metazoa</taxon>
        <taxon>Spiralia</taxon>
        <taxon>Lophotrochozoa</taxon>
        <taxon>Mollusca</taxon>
        <taxon>Gastropoda</taxon>
        <taxon>Heterobranchia</taxon>
        <taxon>Euthyneura</taxon>
        <taxon>Panpulmonata</taxon>
        <taxon>Sacoglossa</taxon>
        <taxon>Placobranchoidea</taxon>
        <taxon>Plakobranchidae</taxon>
        <taxon>Elysia</taxon>
    </lineage>
</organism>
<keyword evidence="3" id="KW-1185">Reference proteome</keyword>
<feature type="region of interest" description="Disordered" evidence="1">
    <location>
        <begin position="1"/>
        <end position="36"/>
    </location>
</feature>
<reference evidence="2" key="1">
    <citation type="journal article" date="2023" name="G3 (Bethesda)">
        <title>A reference genome for the long-term kleptoplast-retaining sea slug Elysia crispata morphotype clarki.</title>
        <authorList>
            <person name="Eastman K.E."/>
            <person name="Pendleton A.L."/>
            <person name="Shaikh M.A."/>
            <person name="Suttiyut T."/>
            <person name="Ogas R."/>
            <person name="Tomko P."/>
            <person name="Gavelis G."/>
            <person name="Widhalm J.R."/>
            <person name="Wisecaver J.H."/>
        </authorList>
    </citation>
    <scope>NUCLEOTIDE SEQUENCE</scope>
    <source>
        <strain evidence="2">ECLA1</strain>
    </source>
</reference>
<proteinExistence type="predicted"/>
<dbReference type="Proteomes" id="UP001283361">
    <property type="component" value="Unassembled WGS sequence"/>
</dbReference>
<sequence length="82" mass="9016">MEAASRSPAGNGIDQGRGQWEGAHHAPRGNLHVSQGRGERIMLLGEISMFPKVGGERRMFPRDAVVPRADGARKVEEERKIL</sequence>
<evidence type="ECO:0000313" key="3">
    <source>
        <dbReference type="Proteomes" id="UP001283361"/>
    </source>
</evidence>
<dbReference type="EMBL" id="JAWDGP010002820">
    <property type="protein sequence ID" value="KAK3779634.1"/>
    <property type="molecule type" value="Genomic_DNA"/>
</dbReference>
<evidence type="ECO:0000313" key="2">
    <source>
        <dbReference type="EMBL" id="KAK3779634.1"/>
    </source>
</evidence>
<name>A0AAE1A1J0_9GAST</name>
<comment type="caution">
    <text evidence="2">The sequence shown here is derived from an EMBL/GenBank/DDBJ whole genome shotgun (WGS) entry which is preliminary data.</text>
</comment>
<dbReference type="AlphaFoldDB" id="A0AAE1A1J0"/>
<gene>
    <name evidence="2" type="ORF">RRG08_039114</name>
</gene>
<evidence type="ECO:0000256" key="1">
    <source>
        <dbReference type="SAM" id="MobiDB-lite"/>
    </source>
</evidence>
<accession>A0AAE1A1J0</accession>